<evidence type="ECO:0000313" key="2">
    <source>
        <dbReference type="Proteomes" id="UP000306223"/>
    </source>
</evidence>
<keyword evidence="2" id="KW-1185">Reference proteome</keyword>
<sequence>MDGSLDQLMRLLSNRGLEWLRQRIMALPEAMSVDHPDLGALAMVGQAAPVLSGLRGRISPMEVIVMRRLTPDLVRAGAIRVLEGARTPDLVRLMLAGGLVACDDPLWQMACETLAEDAALPLPQRLALSDDPALLAQAERVLTTSPRRITPDHVTTVAQLLMQLFHYGARRPRLSQARAFTQIFDHLRRLADWAQAAGCTASVAQVAFCLRLLDEDYPLAEMVSDLIQVQRPDGSFPARLGFGTADQELAQAAGPTVLVAMALHMAAWRRWRGAAPVWLQPHPLRTATRLLADRLARAPIPDTLALHAATSLTRATGQDWLRRLSAPRGAEPALLADLARVCFRDPISARHLRRWLDLPRLPAGPATLDRVEAAWLSGAPVLIASPLPPALSALWERAARTGDDVLFMDCARIALHHGDGVPAPVIRDRARRLAARALTAQDSVPDMLVSLDRLSLLAQLLEPEPAAAAAA</sequence>
<organism evidence="1 2">
    <name type="scientific">Paracoccus hibiscisoli</name>
    <dbReference type="NCBI Taxonomy" id="2023261"/>
    <lineage>
        <taxon>Bacteria</taxon>
        <taxon>Pseudomonadati</taxon>
        <taxon>Pseudomonadota</taxon>
        <taxon>Alphaproteobacteria</taxon>
        <taxon>Rhodobacterales</taxon>
        <taxon>Paracoccaceae</taxon>
        <taxon>Paracoccus</taxon>
    </lineage>
</organism>
<accession>A0A4U0QM06</accession>
<reference evidence="1 2" key="1">
    <citation type="submission" date="2019-04" db="EMBL/GenBank/DDBJ databases">
        <authorList>
            <person name="Li J."/>
        </authorList>
    </citation>
    <scope>NUCLEOTIDE SEQUENCE [LARGE SCALE GENOMIC DNA]</scope>
    <source>
        <strain evidence="1 2">CCTCC AB2016182</strain>
    </source>
</reference>
<dbReference type="EMBL" id="SUNH01000019">
    <property type="protein sequence ID" value="TJZ82853.1"/>
    <property type="molecule type" value="Genomic_DNA"/>
</dbReference>
<dbReference type="Proteomes" id="UP000306223">
    <property type="component" value="Unassembled WGS sequence"/>
</dbReference>
<proteinExistence type="predicted"/>
<dbReference type="AlphaFoldDB" id="A0A4U0QM06"/>
<gene>
    <name evidence="1" type="ORF">FA740_13690</name>
</gene>
<dbReference type="RefSeq" id="WP_136857336.1">
    <property type="nucleotide sequence ID" value="NZ_SUNH01000019.1"/>
</dbReference>
<dbReference type="OrthoDB" id="7771033at2"/>
<evidence type="ECO:0000313" key="1">
    <source>
        <dbReference type="EMBL" id="TJZ82853.1"/>
    </source>
</evidence>
<name>A0A4U0QM06_9RHOB</name>
<protein>
    <submittedName>
        <fullName evidence="1">Uncharacterized protein</fullName>
    </submittedName>
</protein>
<comment type="caution">
    <text evidence="1">The sequence shown here is derived from an EMBL/GenBank/DDBJ whole genome shotgun (WGS) entry which is preliminary data.</text>
</comment>